<evidence type="ECO:0000313" key="1">
    <source>
        <dbReference type="EMBL" id="MEC0230004.1"/>
    </source>
</evidence>
<dbReference type="Proteomes" id="UP001338137">
    <property type="component" value="Unassembled WGS sequence"/>
</dbReference>
<proteinExistence type="predicted"/>
<organism evidence="1 2">
    <name type="scientific">Paenibacillus alba</name>
    <dbReference type="NCBI Taxonomy" id="1197127"/>
    <lineage>
        <taxon>Bacteria</taxon>
        <taxon>Bacillati</taxon>
        <taxon>Bacillota</taxon>
        <taxon>Bacilli</taxon>
        <taxon>Bacillales</taxon>
        <taxon>Paenibacillaceae</taxon>
        <taxon>Paenibacillus</taxon>
    </lineage>
</organism>
<dbReference type="EMBL" id="JARLKY010000060">
    <property type="protein sequence ID" value="MEC0230004.1"/>
    <property type="molecule type" value="Genomic_DNA"/>
</dbReference>
<reference evidence="1 2" key="1">
    <citation type="submission" date="2023-03" db="EMBL/GenBank/DDBJ databases">
        <title>Bacillus Genome Sequencing.</title>
        <authorList>
            <person name="Dunlap C."/>
        </authorList>
    </citation>
    <scope>NUCLEOTIDE SEQUENCE [LARGE SCALE GENOMIC DNA]</scope>
    <source>
        <strain evidence="1 2">BD-533</strain>
    </source>
</reference>
<dbReference type="RefSeq" id="WP_326074067.1">
    <property type="nucleotide sequence ID" value="NZ_JARLKY010000060.1"/>
</dbReference>
<protein>
    <recommendedName>
        <fullName evidence="3">Hydrolase</fullName>
    </recommendedName>
</protein>
<evidence type="ECO:0008006" key="3">
    <source>
        <dbReference type="Google" id="ProtNLM"/>
    </source>
</evidence>
<sequence length="124" mass="14791">MPKTTYWVSVGRQEIVPAGEAVIRENYEFEIRADEAEHLQLQELFQAMKLVDKQLINRARTPYEAFPEKDQDMKNRSYDEQLKNIYFLIHRLGTKETRQHIERMNLGDLPHYQNINSKPEQVKT</sequence>
<name>A0ABU6GBA2_9BACL</name>
<evidence type="ECO:0000313" key="2">
    <source>
        <dbReference type="Proteomes" id="UP001338137"/>
    </source>
</evidence>
<accession>A0ABU6GBA2</accession>
<comment type="caution">
    <text evidence="1">The sequence shown here is derived from an EMBL/GenBank/DDBJ whole genome shotgun (WGS) entry which is preliminary data.</text>
</comment>
<keyword evidence="2" id="KW-1185">Reference proteome</keyword>
<gene>
    <name evidence="1" type="ORF">P4I72_23005</name>
</gene>